<comment type="cofactor">
    <cofactor evidence="1">
        <name>Fe(2+)</name>
        <dbReference type="ChEBI" id="CHEBI:29033"/>
    </cofactor>
</comment>
<evidence type="ECO:0000256" key="1">
    <source>
        <dbReference type="ARBA" id="ARBA00001954"/>
    </source>
</evidence>
<organism evidence="2 3">
    <name type="scientific">Methylophaga thalassica</name>
    <dbReference type="NCBI Taxonomy" id="40223"/>
    <lineage>
        <taxon>Bacteria</taxon>
        <taxon>Pseudomonadati</taxon>
        <taxon>Pseudomonadota</taxon>
        <taxon>Gammaproteobacteria</taxon>
        <taxon>Thiotrichales</taxon>
        <taxon>Piscirickettsiaceae</taxon>
        <taxon>Methylophaga</taxon>
    </lineage>
</organism>
<evidence type="ECO:0000313" key="3">
    <source>
        <dbReference type="Proteomes" id="UP001161423"/>
    </source>
</evidence>
<evidence type="ECO:0000313" key="2">
    <source>
        <dbReference type="EMBL" id="GLP99715.1"/>
    </source>
</evidence>
<accession>A0ABQ5TVC4</accession>
<comment type="caution">
    <text evidence="2">The sequence shown here is derived from an EMBL/GenBank/DDBJ whole genome shotgun (WGS) entry which is preliminary data.</text>
</comment>
<gene>
    <name evidence="2" type="ORF">GCM10007891_15690</name>
</gene>
<keyword evidence="2" id="KW-0560">Oxidoreductase</keyword>
<name>A0ABQ5TVC4_9GAMM</name>
<dbReference type="GO" id="GO:0051213">
    <property type="term" value="F:dioxygenase activity"/>
    <property type="evidence" value="ECO:0007669"/>
    <property type="project" value="UniProtKB-KW"/>
</dbReference>
<proteinExistence type="predicted"/>
<dbReference type="SUPFAM" id="SSF51197">
    <property type="entry name" value="Clavaminate synthase-like"/>
    <property type="match status" value="1"/>
</dbReference>
<protein>
    <submittedName>
        <fullName evidence="2">Phytanoyl-CoA dioxygenase</fullName>
    </submittedName>
</protein>
<dbReference type="PANTHER" id="PTHR20883">
    <property type="entry name" value="PHYTANOYL-COA DIOXYGENASE DOMAIN CONTAINING 1"/>
    <property type="match status" value="1"/>
</dbReference>
<keyword evidence="3" id="KW-1185">Reference proteome</keyword>
<dbReference type="PANTHER" id="PTHR20883:SF48">
    <property type="entry name" value="ECTOINE DIOXYGENASE"/>
    <property type="match status" value="1"/>
</dbReference>
<reference evidence="2" key="2">
    <citation type="submission" date="2023-01" db="EMBL/GenBank/DDBJ databases">
        <title>Draft genome sequence of Methylophaga thalassica strain NBRC 102424.</title>
        <authorList>
            <person name="Sun Q."/>
            <person name="Mori K."/>
        </authorList>
    </citation>
    <scope>NUCLEOTIDE SEQUENCE</scope>
    <source>
        <strain evidence="2">NBRC 102424</strain>
    </source>
</reference>
<dbReference type="EMBL" id="BSND01000005">
    <property type="protein sequence ID" value="GLP99715.1"/>
    <property type="molecule type" value="Genomic_DNA"/>
</dbReference>
<dbReference type="InterPro" id="IPR008775">
    <property type="entry name" value="Phytyl_CoA_dOase-like"/>
</dbReference>
<keyword evidence="2" id="KW-0223">Dioxygenase</keyword>
<dbReference type="Proteomes" id="UP001161423">
    <property type="component" value="Unassembled WGS sequence"/>
</dbReference>
<reference evidence="2" key="1">
    <citation type="journal article" date="2014" name="Int. J. Syst. Evol. Microbiol.">
        <title>Complete genome of a new Firmicutes species belonging to the dominant human colonic microbiota ('Ruminococcus bicirculans') reveals two chromosomes and a selective capacity to utilize plant glucans.</title>
        <authorList>
            <consortium name="NISC Comparative Sequencing Program"/>
            <person name="Wegmann U."/>
            <person name="Louis P."/>
            <person name="Goesmann A."/>
            <person name="Henrissat B."/>
            <person name="Duncan S.H."/>
            <person name="Flint H.J."/>
        </authorList>
    </citation>
    <scope>NUCLEOTIDE SEQUENCE</scope>
    <source>
        <strain evidence="2">NBRC 102424</strain>
    </source>
</reference>
<dbReference type="Pfam" id="PF05721">
    <property type="entry name" value="PhyH"/>
    <property type="match status" value="1"/>
</dbReference>
<sequence>MAELKALRVELNLGIEENGFEMHSSFLCNDSINEITTEIEALDSDFPKHGIRNAEKKLSSVRNLVESDLLLEKARIYLTGKPEVVRVIVFDKTADKNWLVTWHQDKTISVSDKKEVDGWGPWTLKDGVHHVQPKLNVLEEMVTFRIHLDDANESNGCLKVIPKSHKLGILSKNEQDRIVAESEAYICSAKSGDLLVMRPHLLHSSSKGTEPNHRRIVHIEYSSFQLPIGLAWT</sequence>
<dbReference type="RefSeq" id="WP_284722999.1">
    <property type="nucleotide sequence ID" value="NZ_BSND01000005.1"/>
</dbReference>
<dbReference type="Gene3D" id="2.60.120.620">
    <property type="entry name" value="q2cbj1_9rhob like domain"/>
    <property type="match status" value="1"/>
</dbReference>